<name>A0A6A4F0X1_9STRA</name>
<dbReference type="AlphaFoldDB" id="A0A6A4F0X1"/>
<comment type="caution">
    <text evidence="3">The sequence shown here is derived from an EMBL/GenBank/DDBJ whole genome shotgun (WGS) entry which is preliminary data.</text>
</comment>
<dbReference type="EMBL" id="QXFV01000136">
    <property type="protein sequence ID" value="KAE9049113.1"/>
    <property type="molecule type" value="Genomic_DNA"/>
</dbReference>
<keyword evidence="5" id="KW-1185">Reference proteome</keyword>
<protein>
    <submittedName>
        <fullName evidence="3">Uncharacterized protein</fullName>
    </submittedName>
</protein>
<evidence type="ECO:0000313" key="3">
    <source>
        <dbReference type="EMBL" id="KAE9331235.1"/>
    </source>
</evidence>
<evidence type="ECO:0000313" key="5">
    <source>
        <dbReference type="Proteomes" id="UP000434957"/>
    </source>
</evidence>
<dbReference type="Proteomes" id="UP000434957">
    <property type="component" value="Unassembled WGS sequence"/>
</dbReference>
<organism evidence="3 5">
    <name type="scientific">Phytophthora rubi</name>
    <dbReference type="NCBI Taxonomy" id="129364"/>
    <lineage>
        <taxon>Eukaryota</taxon>
        <taxon>Sar</taxon>
        <taxon>Stramenopiles</taxon>
        <taxon>Oomycota</taxon>
        <taxon>Peronosporomycetes</taxon>
        <taxon>Peronosporales</taxon>
        <taxon>Peronosporaceae</taxon>
        <taxon>Phytophthora</taxon>
    </lineage>
</organism>
<proteinExistence type="predicted"/>
<evidence type="ECO:0000256" key="1">
    <source>
        <dbReference type="SAM" id="SignalP"/>
    </source>
</evidence>
<feature type="signal peptide" evidence="1">
    <location>
        <begin position="1"/>
        <end position="19"/>
    </location>
</feature>
<dbReference type="Proteomes" id="UP000429607">
    <property type="component" value="Unassembled WGS sequence"/>
</dbReference>
<gene>
    <name evidence="2" type="ORF">PR001_g3566</name>
    <name evidence="3" type="ORF">PR003_g15101</name>
</gene>
<sequence length="97" mass="10873">MRVFLILCTHGIVLHTTDTWKFLSGCIRITRSSLSYSYLTQPIELPGTAISRLSGGCTRITQKDVQIVQSILPLLGATSTYFCIYLSTKLKRFQATQ</sequence>
<keyword evidence="1" id="KW-0732">Signal</keyword>
<evidence type="ECO:0000313" key="2">
    <source>
        <dbReference type="EMBL" id="KAE9049113.1"/>
    </source>
</evidence>
<reference evidence="3 5" key="1">
    <citation type="submission" date="2018-08" db="EMBL/GenBank/DDBJ databases">
        <title>Genomic investigation of the strawberry pathogen Phytophthora fragariae indicates pathogenicity is determined by transcriptional variation in three key races.</title>
        <authorList>
            <person name="Adams T.M."/>
            <person name="Armitage A.D."/>
            <person name="Sobczyk M.K."/>
            <person name="Bates H.J."/>
            <person name="Dunwell J.M."/>
            <person name="Nellist C.F."/>
            <person name="Harrison R.J."/>
        </authorList>
    </citation>
    <scope>NUCLEOTIDE SEQUENCE [LARGE SCALE GENOMIC DNA]</scope>
    <source>
        <strain evidence="2 4">SCRP249</strain>
        <strain evidence="3 5">SCRP333</strain>
    </source>
</reference>
<evidence type="ECO:0000313" key="4">
    <source>
        <dbReference type="Proteomes" id="UP000429607"/>
    </source>
</evidence>
<feature type="chain" id="PRO_5036381349" evidence="1">
    <location>
        <begin position="20"/>
        <end position="97"/>
    </location>
</feature>
<accession>A0A6A4F0X1</accession>
<dbReference type="EMBL" id="QXFT01001029">
    <property type="protein sequence ID" value="KAE9331235.1"/>
    <property type="molecule type" value="Genomic_DNA"/>
</dbReference>